<dbReference type="EMBL" id="JAKJXP020000020">
    <property type="protein sequence ID" value="KAK7754484.1"/>
    <property type="molecule type" value="Genomic_DNA"/>
</dbReference>
<dbReference type="InterPro" id="IPR002129">
    <property type="entry name" value="PyrdxlP-dep_de-COase"/>
</dbReference>
<dbReference type="EC" id="4.1.1.15" evidence="3"/>
<accession>A0AAN9V4T0</accession>
<organism evidence="7 8">
    <name type="scientific">Diatrype stigma</name>
    <dbReference type="NCBI Taxonomy" id="117547"/>
    <lineage>
        <taxon>Eukaryota</taxon>
        <taxon>Fungi</taxon>
        <taxon>Dikarya</taxon>
        <taxon>Ascomycota</taxon>
        <taxon>Pezizomycotina</taxon>
        <taxon>Sordariomycetes</taxon>
        <taxon>Xylariomycetidae</taxon>
        <taxon>Xylariales</taxon>
        <taxon>Diatrypaceae</taxon>
        <taxon>Diatrype</taxon>
    </lineage>
</organism>
<dbReference type="Pfam" id="PF00282">
    <property type="entry name" value="Pyridoxal_deC"/>
    <property type="match status" value="1"/>
</dbReference>
<dbReference type="PANTHER" id="PTHR43321">
    <property type="entry name" value="GLUTAMATE DECARBOXYLASE"/>
    <property type="match status" value="1"/>
</dbReference>
<dbReference type="GO" id="GO:0030170">
    <property type="term" value="F:pyridoxal phosphate binding"/>
    <property type="evidence" value="ECO:0007669"/>
    <property type="project" value="InterPro"/>
</dbReference>
<dbReference type="AlphaFoldDB" id="A0AAN9V4T0"/>
<dbReference type="Gene3D" id="3.40.640.10">
    <property type="entry name" value="Type I PLP-dependent aspartate aminotransferase-like (Major domain)"/>
    <property type="match status" value="1"/>
</dbReference>
<keyword evidence="8" id="KW-1185">Reference proteome</keyword>
<evidence type="ECO:0000256" key="3">
    <source>
        <dbReference type="ARBA" id="ARBA00012421"/>
    </source>
</evidence>
<comment type="similarity">
    <text evidence="2 6">Belongs to the group II decarboxylase family.</text>
</comment>
<evidence type="ECO:0000313" key="8">
    <source>
        <dbReference type="Proteomes" id="UP001320420"/>
    </source>
</evidence>
<dbReference type="Gene3D" id="4.10.280.50">
    <property type="match status" value="1"/>
</dbReference>
<dbReference type="InterPro" id="IPR010107">
    <property type="entry name" value="Glutamate_decarboxylase"/>
</dbReference>
<comment type="cofactor">
    <cofactor evidence="1 6">
        <name>pyridoxal 5'-phosphate</name>
        <dbReference type="ChEBI" id="CHEBI:597326"/>
    </cofactor>
</comment>
<dbReference type="GO" id="GO:0004351">
    <property type="term" value="F:glutamate decarboxylase activity"/>
    <property type="evidence" value="ECO:0007669"/>
    <property type="project" value="UniProtKB-EC"/>
</dbReference>
<reference evidence="7 8" key="1">
    <citation type="submission" date="2024-02" db="EMBL/GenBank/DDBJ databases">
        <title>De novo assembly and annotation of 12 fungi associated with fruit tree decline syndrome in Ontario, Canada.</title>
        <authorList>
            <person name="Sulman M."/>
            <person name="Ellouze W."/>
            <person name="Ilyukhin E."/>
        </authorList>
    </citation>
    <scope>NUCLEOTIDE SEQUENCE [LARGE SCALE GENOMIC DNA]</scope>
    <source>
        <strain evidence="7 8">M11/M66-122</strain>
    </source>
</reference>
<dbReference type="Proteomes" id="UP001320420">
    <property type="component" value="Unassembled WGS sequence"/>
</dbReference>
<name>A0AAN9V4T0_9PEZI</name>
<evidence type="ECO:0000256" key="2">
    <source>
        <dbReference type="ARBA" id="ARBA00009533"/>
    </source>
</evidence>
<dbReference type="GO" id="GO:0005829">
    <property type="term" value="C:cytosol"/>
    <property type="evidence" value="ECO:0007669"/>
    <property type="project" value="TreeGrafter"/>
</dbReference>
<evidence type="ECO:0000256" key="1">
    <source>
        <dbReference type="ARBA" id="ARBA00001933"/>
    </source>
</evidence>
<dbReference type="SUPFAM" id="SSF53383">
    <property type="entry name" value="PLP-dependent transferases"/>
    <property type="match status" value="1"/>
</dbReference>
<protein>
    <recommendedName>
        <fullName evidence="3">glutamate decarboxylase</fullName>
        <ecNumber evidence="3">4.1.1.15</ecNumber>
    </recommendedName>
</protein>
<proteinExistence type="inferred from homology"/>
<keyword evidence="4 6" id="KW-0663">Pyridoxal phosphate</keyword>
<keyword evidence="5 6" id="KW-0456">Lyase</keyword>
<dbReference type="PANTHER" id="PTHR43321:SF6">
    <property type="entry name" value="GLUTAMATE DECARBOXYLASE"/>
    <property type="match status" value="1"/>
</dbReference>
<dbReference type="InterPro" id="IPR015421">
    <property type="entry name" value="PyrdxlP-dep_Trfase_major"/>
</dbReference>
<comment type="caution">
    <text evidence="7">The sequence shown here is derived from an EMBL/GenBank/DDBJ whole genome shotgun (WGS) entry which is preliminary data.</text>
</comment>
<evidence type="ECO:0000256" key="6">
    <source>
        <dbReference type="RuleBase" id="RU000382"/>
    </source>
</evidence>
<sequence length="310" mass="34424">MLPETTSYTLQEKSLNTGMKLLTPKPWDTTLSELGEFTECAVGDCYDENSYDAFGSSPHRKETVLGGLPEETLSETPISQERAYRLLHRELQQDTSPKFNLATFASTSMETAATKLIAENLPKNFVDPRAYPATRKLEQRCLRILANLYHRPETDGGHVSGVSTIGSSEAIMLAVLAMKTKWLERQGAGACAKQEQPNLIVSSVNQVCWPKAAKYFGVQLRCVPCSNERFVLDPVRAVDMVDDQTIGICCILGTTYTGEYENVQAVNEILLQRKLRVPIHVDAASGGFVAPFMAPELKWDFQLEQTNLLV</sequence>
<dbReference type="GO" id="GO:0006538">
    <property type="term" value="P:L-glutamate catabolic process"/>
    <property type="evidence" value="ECO:0007669"/>
    <property type="project" value="TreeGrafter"/>
</dbReference>
<evidence type="ECO:0000256" key="4">
    <source>
        <dbReference type="ARBA" id="ARBA00022898"/>
    </source>
</evidence>
<evidence type="ECO:0000256" key="5">
    <source>
        <dbReference type="ARBA" id="ARBA00023239"/>
    </source>
</evidence>
<evidence type="ECO:0000313" key="7">
    <source>
        <dbReference type="EMBL" id="KAK7754484.1"/>
    </source>
</evidence>
<dbReference type="InterPro" id="IPR015424">
    <property type="entry name" value="PyrdxlP-dep_Trfase"/>
</dbReference>
<gene>
    <name evidence="7" type="ORF">SLS62_003504</name>
</gene>